<organism evidence="2">
    <name type="scientific">uncultured marine thaumarchaeote KM3_67_B11</name>
    <dbReference type="NCBI Taxonomy" id="1456234"/>
    <lineage>
        <taxon>Archaea</taxon>
        <taxon>Nitrososphaerota</taxon>
        <taxon>environmental samples</taxon>
    </lineage>
</organism>
<dbReference type="CDD" id="cd02969">
    <property type="entry name" value="PRX_like1"/>
    <property type="match status" value="1"/>
</dbReference>
<evidence type="ECO:0000313" key="2">
    <source>
        <dbReference type="EMBL" id="AIF14445.1"/>
    </source>
</evidence>
<dbReference type="InterPro" id="IPR036249">
    <property type="entry name" value="Thioredoxin-like_sf"/>
</dbReference>
<dbReference type="PANTHER" id="PTHR43640">
    <property type="entry name" value="OS07G0260300 PROTEIN"/>
    <property type="match status" value="1"/>
</dbReference>
<dbReference type="AlphaFoldDB" id="A0A075HH29"/>
<dbReference type="Pfam" id="PF00578">
    <property type="entry name" value="AhpC-TSA"/>
    <property type="match status" value="1"/>
</dbReference>
<proteinExistence type="predicted"/>
<dbReference type="Gene3D" id="3.40.30.10">
    <property type="entry name" value="Glutaredoxin"/>
    <property type="match status" value="1"/>
</dbReference>
<dbReference type="EMBL" id="KF901001">
    <property type="protein sequence ID" value="AIF14445.1"/>
    <property type="molecule type" value="Genomic_DNA"/>
</dbReference>
<evidence type="ECO:0000259" key="1">
    <source>
        <dbReference type="PROSITE" id="PS51352"/>
    </source>
</evidence>
<accession>A0A075HH29</accession>
<protein>
    <submittedName>
        <fullName evidence="2">Alkyl hydroperoxide reductase/ Thiol specific antioxidant/ Mal allergen</fullName>
    </submittedName>
</protein>
<dbReference type="GO" id="GO:0016209">
    <property type="term" value="F:antioxidant activity"/>
    <property type="evidence" value="ECO:0007669"/>
    <property type="project" value="InterPro"/>
</dbReference>
<dbReference type="GO" id="GO:0016491">
    <property type="term" value="F:oxidoreductase activity"/>
    <property type="evidence" value="ECO:0007669"/>
    <property type="project" value="InterPro"/>
</dbReference>
<dbReference type="InterPro" id="IPR000866">
    <property type="entry name" value="AhpC/TSA"/>
</dbReference>
<reference evidence="2" key="1">
    <citation type="journal article" date="2014" name="Genome Biol. Evol.">
        <title>Pangenome evidence for extensive interdomain horizontal transfer affecting lineage core and shell genes in uncultured planktonic thaumarchaeota and euryarchaeota.</title>
        <authorList>
            <person name="Deschamps P."/>
            <person name="Zivanovic Y."/>
            <person name="Moreira D."/>
            <person name="Rodriguez-Valera F."/>
            <person name="Lopez-Garcia P."/>
        </authorList>
    </citation>
    <scope>NUCLEOTIDE SEQUENCE</scope>
</reference>
<dbReference type="InterPro" id="IPR013766">
    <property type="entry name" value="Thioredoxin_domain"/>
</dbReference>
<sequence>MARILFDSAEFFLMVLLESKISLKTGDTAPDFSLMGIDDKMHSLESYVGSKGLLVIFMCNHCPYVKAKIDAIKQIHEKFKESIALVGINSNDSTKYPDDSFENMKKIADEKGMKFDYLVDEKQDVAKKYGAICTPDPFLFDQNRKLVFHGRIDNAMNPDDTATESTMQKNIEKYLAGEKIEKDFDPSIGCSIKWKLQQT</sequence>
<feature type="domain" description="Thioredoxin" evidence="1">
    <location>
        <begin position="23"/>
        <end position="176"/>
    </location>
</feature>
<dbReference type="InterPro" id="IPR047262">
    <property type="entry name" value="PRX-like1"/>
</dbReference>
<dbReference type="PANTHER" id="PTHR43640:SF1">
    <property type="entry name" value="THIOREDOXIN-DEPENDENT PEROXIREDOXIN"/>
    <property type="match status" value="1"/>
</dbReference>
<dbReference type="PROSITE" id="PS51352">
    <property type="entry name" value="THIOREDOXIN_2"/>
    <property type="match status" value="1"/>
</dbReference>
<dbReference type="SUPFAM" id="SSF52833">
    <property type="entry name" value="Thioredoxin-like"/>
    <property type="match status" value="1"/>
</dbReference>
<name>A0A075HH29_9ARCH</name>